<evidence type="ECO:0000259" key="16">
    <source>
        <dbReference type="PROSITE" id="PS50157"/>
    </source>
</evidence>
<evidence type="ECO:0000313" key="19">
    <source>
        <dbReference type="Proteomes" id="UP000187209"/>
    </source>
</evidence>
<evidence type="ECO:0000256" key="3">
    <source>
        <dbReference type="ARBA" id="ARBA00004906"/>
    </source>
</evidence>
<dbReference type="PROSITE" id="PS00518">
    <property type="entry name" value="ZF_RING_1"/>
    <property type="match status" value="1"/>
</dbReference>
<reference evidence="18 19" key="1">
    <citation type="submission" date="2016-11" db="EMBL/GenBank/DDBJ databases">
        <title>The macronuclear genome of Stentor coeruleus: a giant cell with tiny introns.</title>
        <authorList>
            <person name="Slabodnick M."/>
            <person name="Ruby J.G."/>
            <person name="Reiff S.B."/>
            <person name="Swart E.C."/>
            <person name="Gosai S."/>
            <person name="Prabakaran S."/>
            <person name="Witkowska E."/>
            <person name="Larue G.E."/>
            <person name="Fisher S."/>
            <person name="Freeman R.M."/>
            <person name="Gunawardena J."/>
            <person name="Chu W."/>
            <person name="Stover N.A."/>
            <person name="Gregory B.D."/>
            <person name="Nowacki M."/>
            <person name="Derisi J."/>
            <person name="Roy S.W."/>
            <person name="Marshall W.F."/>
            <person name="Sood P."/>
        </authorList>
    </citation>
    <scope>NUCLEOTIDE SEQUENCE [LARGE SCALE GENOMIC DNA]</scope>
    <source>
        <strain evidence="18">WM001</strain>
    </source>
</reference>
<dbReference type="GO" id="GO:0008270">
    <property type="term" value="F:zinc ion binding"/>
    <property type="evidence" value="ECO:0007669"/>
    <property type="project" value="UniProtKB-KW"/>
</dbReference>
<dbReference type="InterPro" id="IPR044066">
    <property type="entry name" value="TRIAD_supradom"/>
</dbReference>
<dbReference type="OrthoDB" id="305091at2759"/>
<keyword evidence="6" id="KW-0812">Transmembrane</keyword>
<dbReference type="InterPro" id="IPR001841">
    <property type="entry name" value="Znf_RING"/>
</dbReference>
<dbReference type="PROSITE" id="PS50157">
    <property type="entry name" value="ZINC_FINGER_C2H2_2"/>
    <property type="match status" value="1"/>
</dbReference>
<keyword evidence="9 14" id="KW-0863">Zinc-finger</keyword>
<dbReference type="PROSITE" id="PS50089">
    <property type="entry name" value="ZF_RING_2"/>
    <property type="match status" value="1"/>
</dbReference>
<keyword evidence="19" id="KW-1185">Reference proteome</keyword>
<evidence type="ECO:0000256" key="10">
    <source>
        <dbReference type="ARBA" id="ARBA00022786"/>
    </source>
</evidence>
<comment type="pathway">
    <text evidence="3">Protein modification; protein ubiquitination.</text>
</comment>
<dbReference type="GO" id="GO:0005737">
    <property type="term" value="C:cytoplasm"/>
    <property type="evidence" value="ECO:0007669"/>
    <property type="project" value="UniProtKB-ARBA"/>
</dbReference>
<dbReference type="Gene3D" id="1.20.120.1750">
    <property type="match status" value="1"/>
</dbReference>
<dbReference type="Pfam" id="PF00097">
    <property type="entry name" value="zf-C3HC4"/>
    <property type="match status" value="1"/>
</dbReference>
<dbReference type="InterPro" id="IPR017907">
    <property type="entry name" value="Znf_RING_CS"/>
</dbReference>
<dbReference type="InterPro" id="IPR002867">
    <property type="entry name" value="IBR_dom"/>
</dbReference>
<dbReference type="GO" id="GO:0016567">
    <property type="term" value="P:protein ubiquitination"/>
    <property type="evidence" value="ECO:0007669"/>
    <property type="project" value="InterPro"/>
</dbReference>
<dbReference type="GO" id="GO:0061630">
    <property type="term" value="F:ubiquitin protein ligase activity"/>
    <property type="evidence" value="ECO:0007669"/>
    <property type="project" value="UniProtKB-EC"/>
</dbReference>
<evidence type="ECO:0000256" key="13">
    <source>
        <dbReference type="ARBA" id="ARBA00023136"/>
    </source>
</evidence>
<feature type="domain" description="C2H2-type" evidence="16">
    <location>
        <begin position="251"/>
        <end position="278"/>
    </location>
</feature>
<dbReference type="FunFam" id="3.30.40.10:FF:000051">
    <property type="entry name" value="RBR-type E3 ubiquitin transferase"/>
    <property type="match status" value="1"/>
</dbReference>
<evidence type="ECO:0000256" key="9">
    <source>
        <dbReference type="ARBA" id="ARBA00022771"/>
    </source>
</evidence>
<sequence>MGDTMTWNLMLLQEKINLAMRNPIKMKQEEKLFIEFVSVLQKSLYRPYAISKKRGCEQCFKPLEGIKNTIDLPCNHKICSEACYKLRVKDCIDENLLRADTLTCPCGELIPKRITVGVYGGQGKFSEYINRLSIMFEPKLMCGICGSEYPASKFITLNCDHRFCIDCVKMLLDYLINDGKVGDQITCGECNNPVDPQIIYTIIDEDTKEKYDTFLMKNLQAVSGESYVVCIGKPGVNCNYAQFISVDRDSYTCPECGVSFCPKCKLNVHPKITCEQQKILQSTDDPMIKEAINNGTMRLCAWCTTPVERSKGCKYITCESEFCKGKRYFCWDCNAKLTKKHEEHECVSEDVISNKIKKFIRNLFSFR</sequence>
<keyword evidence="11" id="KW-0862">Zinc</keyword>
<evidence type="ECO:0000256" key="5">
    <source>
        <dbReference type="ARBA" id="ARBA00022679"/>
    </source>
</evidence>
<keyword evidence="13" id="KW-0472">Membrane</keyword>
<evidence type="ECO:0000256" key="8">
    <source>
        <dbReference type="ARBA" id="ARBA00022737"/>
    </source>
</evidence>
<evidence type="ECO:0000256" key="14">
    <source>
        <dbReference type="PROSITE-ProRule" id="PRU00042"/>
    </source>
</evidence>
<feature type="domain" description="RING-type" evidence="15">
    <location>
        <begin position="142"/>
        <end position="191"/>
    </location>
</feature>
<dbReference type="Gene3D" id="3.30.40.10">
    <property type="entry name" value="Zinc/RING finger domain, C3HC4 (zinc finger)"/>
    <property type="match status" value="1"/>
</dbReference>
<proteinExistence type="predicted"/>
<evidence type="ECO:0000259" key="17">
    <source>
        <dbReference type="PROSITE" id="PS51873"/>
    </source>
</evidence>
<dbReference type="InterPro" id="IPR031127">
    <property type="entry name" value="E3_UB_ligase_RBR"/>
</dbReference>
<dbReference type="InterPro" id="IPR013083">
    <property type="entry name" value="Znf_RING/FYVE/PHD"/>
</dbReference>
<comment type="subcellular location">
    <subcellularLocation>
        <location evidence="2">Membrane</location>
        <topology evidence="2">Single-pass membrane protein</topology>
    </subcellularLocation>
</comment>
<dbReference type="InterPro" id="IPR013087">
    <property type="entry name" value="Znf_C2H2_type"/>
</dbReference>
<dbReference type="EMBL" id="MPUH01000638">
    <property type="protein sequence ID" value="OMJ76320.1"/>
    <property type="molecule type" value="Genomic_DNA"/>
</dbReference>
<evidence type="ECO:0000256" key="2">
    <source>
        <dbReference type="ARBA" id="ARBA00004167"/>
    </source>
</evidence>
<dbReference type="PROSITE" id="PS51873">
    <property type="entry name" value="TRIAD"/>
    <property type="match status" value="1"/>
</dbReference>
<dbReference type="Pfam" id="PF01485">
    <property type="entry name" value="IBR"/>
    <property type="match status" value="1"/>
</dbReference>
<dbReference type="InterPro" id="IPR018957">
    <property type="entry name" value="Znf_C3HC4_RING-type"/>
</dbReference>
<dbReference type="PANTHER" id="PTHR11685">
    <property type="entry name" value="RBR FAMILY RING FINGER AND IBR DOMAIN-CONTAINING"/>
    <property type="match status" value="1"/>
</dbReference>
<dbReference type="SUPFAM" id="SSF57850">
    <property type="entry name" value="RING/U-box"/>
    <property type="match status" value="3"/>
</dbReference>
<dbReference type="CDD" id="cd20335">
    <property type="entry name" value="BRcat_RBR"/>
    <property type="match status" value="1"/>
</dbReference>
<evidence type="ECO:0000313" key="18">
    <source>
        <dbReference type="EMBL" id="OMJ76320.1"/>
    </source>
</evidence>
<keyword evidence="10" id="KW-0833">Ubl conjugation pathway</keyword>
<keyword evidence="7" id="KW-0479">Metal-binding</keyword>
<comment type="catalytic activity">
    <reaction evidence="1">
        <text>[E2 ubiquitin-conjugating enzyme]-S-ubiquitinyl-L-cysteine + [acceptor protein]-L-lysine = [E2 ubiquitin-conjugating enzyme]-L-cysteine + [acceptor protein]-N(6)-ubiquitinyl-L-lysine.</text>
        <dbReference type="EC" id="2.3.2.31"/>
    </reaction>
</comment>
<evidence type="ECO:0000256" key="6">
    <source>
        <dbReference type="ARBA" id="ARBA00022692"/>
    </source>
</evidence>
<comment type="caution">
    <text evidence="18">The sequence shown here is derived from an EMBL/GenBank/DDBJ whole genome shotgun (WGS) entry which is preliminary data.</text>
</comment>
<evidence type="ECO:0000256" key="7">
    <source>
        <dbReference type="ARBA" id="ARBA00022723"/>
    </source>
</evidence>
<organism evidence="18 19">
    <name type="scientific">Stentor coeruleus</name>
    <dbReference type="NCBI Taxonomy" id="5963"/>
    <lineage>
        <taxon>Eukaryota</taxon>
        <taxon>Sar</taxon>
        <taxon>Alveolata</taxon>
        <taxon>Ciliophora</taxon>
        <taxon>Postciliodesmatophora</taxon>
        <taxon>Heterotrichea</taxon>
        <taxon>Heterotrichida</taxon>
        <taxon>Stentoridae</taxon>
        <taxon>Stentor</taxon>
    </lineage>
</organism>
<keyword evidence="8" id="KW-0677">Repeat</keyword>
<gene>
    <name evidence="18" type="ORF">SteCoe_24346</name>
</gene>
<evidence type="ECO:0000256" key="11">
    <source>
        <dbReference type="ARBA" id="ARBA00022833"/>
    </source>
</evidence>
<keyword evidence="12" id="KW-1133">Transmembrane helix</keyword>
<name>A0A1R2BHT1_9CILI</name>
<accession>A0A1R2BHT1</accession>
<evidence type="ECO:0000256" key="4">
    <source>
        <dbReference type="ARBA" id="ARBA00012251"/>
    </source>
</evidence>
<evidence type="ECO:0000256" key="12">
    <source>
        <dbReference type="ARBA" id="ARBA00022989"/>
    </source>
</evidence>
<dbReference type="AlphaFoldDB" id="A0A1R2BHT1"/>
<evidence type="ECO:0000259" key="15">
    <source>
        <dbReference type="PROSITE" id="PS50089"/>
    </source>
</evidence>
<dbReference type="Proteomes" id="UP000187209">
    <property type="component" value="Unassembled WGS sequence"/>
</dbReference>
<protein>
    <recommendedName>
        <fullName evidence="4">RBR-type E3 ubiquitin transferase</fullName>
        <ecNumber evidence="4">2.3.2.31</ecNumber>
    </recommendedName>
</protein>
<dbReference type="EC" id="2.3.2.31" evidence="4"/>
<keyword evidence="5" id="KW-0808">Transferase</keyword>
<evidence type="ECO:0000256" key="1">
    <source>
        <dbReference type="ARBA" id="ARBA00001798"/>
    </source>
</evidence>
<dbReference type="GO" id="GO:0031090">
    <property type="term" value="C:organelle membrane"/>
    <property type="evidence" value="ECO:0007669"/>
    <property type="project" value="UniProtKB-ARBA"/>
</dbReference>
<feature type="domain" description="RING-type" evidence="17">
    <location>
        <begin position="138"/>
        <end position="350"/>
    </location>
</feature>